<proteinExistence type="predicted"/>
<sequence>MIAHLNTGLHSILIGVLLYIFITRCMVMSNSRSVCIAGAVLVYELIVYLNKRFK</sequence>
<organism evidence="2">
    <name type="scientific">viral metagenome</name>
    <dbReference type="NCBI Taxonomy" id="1070528"/>
    <lineage>
        <taxon>unclassified sequences</taxon>
        <taxon>metagenomes</taxon>
        <taxon>organismal metagenomes</taxon>
    </lineage>
</organism>
<dbReference type="AlphaFoldDB" id="A0A6C0M131"/>
<feature type="transmembrane region" description="Helical" evidence="1">
    <location>
        <begin position="34"/>
        <end position="50"/>
    </location>
</feature>
<dbReference type="EMBL" id="MN740631">
    <property type="protein sequence ID" value="QHU36756.1"/>
    <property type="molecule type" value="Genomic_DNA"/>
</dbReference>
<feature type="transmembrane region" description="Helical" evidence="1">
    <location>
        <begin position="6"/>
        <end position="22"/>
    </location>
</feature>
<keyword evidence="1" id="KW-0472">Membrane</keyword>
<evidence type="ECO:0000313" key="2">
    <source>
        <dbReference type="EMBL" id="QHU36756.1"/>
    </source>
</evidence>
<reference evidence="2" key="1">
    <citation type="journal article" date="2020" name="Nature">
        <title>Giant virus diversity and host interactions through global metagenomics.</title>
        <authorList>
            <person name="Schulz F."/>
            <person name="Roux S."/>
            <person name="Paez-Espino D."/>
            <person name="Jungbluth S."/>
            <person name="Walsh D.A."/>
            <person name="Denef V.J."/>
            <person name="McMahon K.D."/>
            <person name="Konstantinidis K.T."/>
            <person name="Eloe-Fadrosh E.A."/>
            <person name="Kyrpides N.C."/>
            <person name="Woyke T."/>
        </authorList>
    </citation>
    <scope>NUCLEOTIDE SEQUENCE</scope>
    <source>
        <strain evidence="2">GVMAG-S-1035124-57</strain>
    </source>
</reference>
<keyword evidence="1" id="KW-1133">Transmembrane helix</keyword>
<keyword evidence="1" id="KW-0812">Transmembrane</keyword>
<accession>A0A6C0M131</accession>
<protein>
    <submittedName>
        <fullName evidence="2">Uncharacterized protein</fullName>
    </submittedName>
</protein>
<evidence type="ECO:0000256" key="1">
    <source>
        <dbReference type="SAM" id="Phobius"/>
    </source>
</evidence>
<name>A0A6C0M131_9ZZZZ</name>